<evidence type="ECO:0000256" key="1">
    <source>
        <dbReference type="SAM" id="MobiDB-lite"/>
    </source>
</evidence>
<feature type="domain" description="Peptidase C-terminal archaeal/bacterial" evidence="3">
    <location>
        <begin position="290"/>
        <end position="356"/>
    </location>
</feature>
<feature type="region of interest" description="Disordered" evidence="1">
    <location>
        <begin position="128"/>
        <end position="173"/>
    </location>
</feature>
<name>A0A7W9F9E9_9CAUL</name>
<evidence type="ECO:0000313" key="4">
    <source>
        <dbReference type="EMBL" id="MBB5739288.1"/>
    </source>
</evidence>
<organism evidence="4 5">
    <name type="scientific">Brevundimonas aurantiaca</name>
    <dbReference type="NCBI Taxonomy" id="74316"/>
    <lineage>
        <taxon>Bacteria</taxon>
        <taxon>Pseudomonadati</taxon>
        <taxon>Pseudomonadota</taxon>
        <taxon>Alphaproteobacteria</taxon>
        <taxon>Caulobacterales</taxon>
        <taxon>Caulobacteraceae</taxon>
        <taxon>Brevundimonas</taxon>
    </lineage>
</organism>
<sequence length="607" mass="64247">MKPSLLAAAGALALIWSVSPALAQEAASLRIGATVDGALGDGDARDTDGDYVYDDYRFAARAGQRLEAVLRSDSFDAYLALYAEGSDEALAEDDDGLGEGTDARLRFTPEEDGTYVLRARTLSGTDGGGYSLSLRERPAPARAPRPARIRLGAEEAGELTDRDPQQEDGGSYDAYGFRAEQGQRVIITLNSDDFDTLVRVGRMAGGDFVELAHNDDGPDQGLNSRLVFTAPTAGDYVIRATAVQDGTGAYTIGLAPAPDAPPAKPLAIGDKVEGELNADTGANDDGQRAQLYRFSAEAGQRVAIELSSKDFDTYLVLRNGVDGSVIAQDDDGAGVGTNSRLTATLDTAGDYVVEARAFSGDGEGRFTLTVSEVAPPPPPTPIQFGDTVEGEIKTEDPQSDGGKHYHAYAFSGAEGQRIQAILRSGDFDAYLEVGAAEGDFTALASDDDGLAQGTDSRLNFTLPKTGDYVIRVMPLSAEEDGLYALELTERGPEPEPGSILVGATARGTLSSTDAMTEEGAYYDAYRFQAKKDEKLRITLVSNAFDAFLDLGEGGEAFTSLATDDDGLSDTHAKLEWTAPEDGWYVVRAQALAPNETGAYALAVERQP</sequence>
<dbReference type="Proteomes" id="UP000527324">
    <property type="component" value="Unassembled WGS sequence"/>
</dbReference>
<keyword evidence="5" id="KW-1185">Reference proteome</keyword>
<evidence type="ECO:0000313" key="5">
    <source>
        <dbReference type="Proteomes" id="UP000527324"/>
    </source>
</evidence>
<proteinExistence type="predicted"/>
<comment type="caution">
    <text evidence="4">The sequence shown here is derived from an EMBL/GenBank/DDBJ whole genome shotgun (WGS) entry which is preliminary data.</text>
</comment>
<reference evidence="4 5" key="1">
    <citation type="submission" date="2020-08" db="EMBL/GenBank/DDBJ databases">
        <title>Genomic Encyclopedia of Type Strains, Phase IV (KMG-IV): sequencing the most valuable type-strain genomes for metagenomic binning, comparative biology and taxonomic classification.</title>
        <authorList>
            <person name="Goeker M."/>
        </authorList>
    </citation>
    <scope>NUCLEOTIDE SEQUENCE [LARGE SCALE GENOMIC DNA]</scope>
    <source>
        <strain evidence="4 5">DSM 4731</strain>
    </source>
</reference>
<feature type="signal peptide" evidence="2">
    <location>
        <begin position="1"/>
        <end position="23"/>
    </location>
</feature>
<dbReference type="RefSeq" id="WP_183215497.1">
    <property type="nucleotide sequence ID" value="NZ_CAJFZW010000002.1"/>
</dbReference>
<dbReference type="Pfam" id="PF04151">
    <property type="entry name" value="PPC"/>
    <property type="match status" value="3"/>
</dbReference>
<dbReference type="AlphaFoldDB" id="A0A7W9F9E9"/>
<gene>
    <name evidence="4" type="ORF">GGQ93_000990</name>
</gene>
<feature type="chain" id="PRO_5031456699" description="Peptidase C-terminal archaeal/bacterial domain-containing protein" evidence="2">
    <location>
        <begin position="24"/>
        <end position="607"/>
    </location>
</feature>
<keyword evidence="2" id="KW-0732">Signal</keyword>
<feature type="domain" description="Peptidase C-terminal archaeal/bacterial" evidence="3">
    <location>
        <begin position="405"/>
        <end position="472"/>
    </location>
</feature>
<dbReference type="Gene3D" id="2.60.120.380">
    <property type="match status" value="5"/>
</dbReference>
<accession>A0A7W9F9E9</accession>
<dbReference type="InterPro" id="IPR007280">
    <property type="entry name" value="Peptidase_C_arc/bac"/>
</dbReference>
<protein>
    <recommendedName>
        <fullName evidence="3">Peptidase C-terminal archaeal/bacterial domain-containing protein</fullName>
    </recommendedName>
</protein>
<feature type="domain" description="Peptidase C-terminal archaeal/bacterial" evidence="3">
    <location>
        <begin position="53"/>
        <end position="120"/>
    </location>
</feature>
<evidence type="ECO:0000256" key="2">
    <source>
        <dbReference type="SAM" id="SignalP"/>
    </source>
</evidence>
<evidence type="ECO:0000259" key="3">
    <source>
        <dbReference type="Pfam" id="PF04151"/>
    </source>
</evidence>
<dbReference type="EMBL" id="JACHOQ010000002">
    <property type="protein sequence ID" value="MBB5739288.1"/>
    <property type="molecule type" value="Genomic_DNA"/>
</dbReference>